<protein>
    <submittedName>
        <fullName evidence="1">Uncharacterized protein</fullName>
    </submittedName>
</protein>
<accession>A0A2P2IMY0</accession>
<dbReference type="AlphaFoldDB" id="A0A2P2IMY0"/>
<name>A0A2P2IMY0_RHIMU</name>
<proteinExistence type="predicted"/>
<organism evidence="1">
    <name type="scientific">Rhizophora mucronata</name>
    <name type="common">Asiatic mangrove</name>
    <dbReference type="NCBI Taxonomy" id="61149"/>
    <lineage>
        <taxon>Eukaryota</taxon>
        <taxon>Viridiplantae</taxon>
        <taxon>Streptophyta</taxon>
        <taxon>Embryophyta</taxon>
        <taxon>Tracheophyta</taxon>
        <taxon>Spermatophyta</taxon>
        <taxon>Magnoliopsida</taxon>
        <taxon>eudicotyledons</taxon>
        <taxon>Gunneridae</taxon>
        <taxon>Pentapetalae</taxon>
        <taxon>rosids</taxon>
        <taxon>fabids</taxon>
        <taxon>Malpighiales</taxon>
        <taxon>Rhizophoraceae</taxon>
        <taxon>Rhizophora</taxon>
    </lineage>
</organism>
<dbReference type="EMBL" id="GGEC01002063">
    <property type="protein sequence ID" value="MBW82546.1"/>
    <property type="molecule type" value="Transcribed_RNA"/>
</dbReference>
<sequence>MGLLTFTIGVSSGYMGIALRCLQPMWYMG</sequence>
<reference evidence="1" key="1">
    <citation type="submission" date="2018-02" db="EMBL/GenBank/DDBJ databases">
        <title>Rhizophora mucronata_Transcriptome.</title>
        <authorList>
            <person name="Meera S.P."/>
            <person name="Sreeshan A."/>
            <person name="Augustine A."/>
        </authorList>
    </citation>
    <scope>NUCLEOTIDE SEQUENCE</scope>
    <source>
        <tissue evidence="1">Leaf</tissue>
    </source>
</reference>
<evidence type="ECO:0000313" key="1">
    <source>
        <dbReference type="EMBL" id="MBW82546.1"/>
    </source>
</evidence>